<protein>
    <submittedName>
        <fullName evidence="1">Uncharacterized protein</fullName>
    </submittedName>
</protein>
<dbReference type="AlphaFoldDB" id="A0A699KSH0"/>
<comment type="caution">
    <text evidence="1">The sequence shown here is derived from an EMBL/GenBank/DDBJ whole genome shotgun (WGS) entry which is preliminary data.</text>
</comment>
<gene>
    <name evidence="1" type="ORF">Tci_681083</name>
</gene>
<sequence length="140" mass="15929">MLTAEILDFLQFPLSYKLSFSFDSQNARFVDVFEVLYMSAKLFYICLSLRACSSSSSSSDADLDEGEGALIISLPLFLVIACDMLDVVCLDDGAWIISLDWYWHRFLVQSDMVALEFHHLKECLQVGFQSSHKEPHKCIT</sequence>
<dbReference type="EMBL" id="BKCJ010550073">
    <property type="protein sequence ID" value="GFB09112.1"/>
    <property type="molecule type" value="Genomic_DNA"/>
</dbReference>
<evidence type="ECO:0000313" key="1">
    <source>
        <dbReference type="EMBL" id="GFB09112.1"/>
    </source>
</evidence>
<organism evidence="1">
    <name type="scientific">Tanacetum cinerariifolium</name>
    <name type="common">Dalmatian daisy</name>
    <name type="synonym">Chrysanthemum cinerariifolium</name>
    <dbReference type="NCBI Taxonomy" id="118510"/>
    <lineage>
        <taxon>Eukaryota</taxon>
        <taxon>Viridiplantae</taxon>
        <taxon>Streptophyta</taxon>
        <taxon>Embryophyta</taxon>
        <taxon>Tracheophyta</taxon>
        <taxon>Spermatophyta</taxon>
        <taxon>Magnoliopsida</taxon>
        <taxon>eudicotyledons</taxon>
        <taxon>Gunneridae</taxon>
        <taxon>Pentapetalae</taxon>
        <taxon>asterids</taxon>
        <taxon>campanulids</taxon>
        <taxon>Asterales</taxon>
        <taxon>Asteraceae</taxon>
        <taxon>Asteroideae</taxon>
        <taxon>Anthemideae</taxon>
        <taxon>Anthemidinae</taxon>
        <taxon>Tanacetum</taxon>
    </lineage>
</organism>
<name>A0A699KSH0_TANCI</name>
<accession>A0A699KSH0</accession>
<reference evidence="1" key="1">
    <citation type="journal article" date="2019" name="Sci. Rep.">
        <title>Draft genome of Tanacetum cinerariifolium, the natural source of mosquito coil.</title>
        <authorList>
            <person name="Yamashiro T."/>
            <person name="Shiraishi A."/>
            <person name="Satake H."/>
            <person name="Nakayama K."/>
        </authorList>
    </citation>
    <scope>NUCLEOTIDE SEQUENCE</scope>
</reference>
<proteinExistence type="predicted"/>